<evidence type="ECO:0000313" key="2">
    <source>
        <dbReference type="EMBL" id="AKG43531.1"/>
    </source>
</evidence>
<dbReference type="EMBL" id="CP009922">
    <property type="protein sequence ID" value="AKG43531.1"/>
    <property type="molecule type" value="Genomic_DNA"/>
</dbReference>
<dbReference type="KEGG" id="sxi:SXIM_21470"/>
<dbReference type="PATRIC" id="fig|408015.6.peg.2179"/>
<protein>
    <submittedName>
        <fullName evidence="2">Uncharacterized protein</fullName>
    </submittedName>
</protein>
<evidence type="ECO:0000256" key="1">
    <source>
        <dbReference type="SAM" id="MobiDB-lite"/>
    </source>
</evidence>
<name>A0A0F7CNU7_9ACTN</name>
<dbReference type="STRING" id="408015.SXIM_21470"/>
<dbReference type="HOGENOM" id="CLU_2902557_0_0_11"/>
<feature type="compositionally biased region" description="Basic residues" evidence="1">
    <location>
        <begin position="46"/>
        <end position="62"/>
    </location>
</feature>
<organism evidence="2 3">
    <name type="scientific">Streptomyces xiamenensis</name>
    <dbReference type="NCBI Taxonomy" id="408015"/>
    <lineage>
        <taxon>Bacteria</taxon>
        <taxon>Bacillati</taxon>
        <taxon>Actinomycetota</taxon>
        <taxon>Actinomycetes</taxon>
        <taxon>Kitasatosporales</taxon>
        <taxon>Streptomycetaceae</taxon>
        <taxon>Streptomyces</taxon>
    </lineage>
</organism>
<accession>A0A0F7CNU7</accession>
<sequence>MDTEHAVPPAPCRDFPLMPCFPTTSAAASVSFHAEVQRPGAGPRGGQRRGVHSRAHDRRGTV</sequence>
<proteinExistence type="predicted"/>
<dbReference type="Proteomes" id="UP000034034">
    <property type="component" value="Chromosome"/>
</dbReference>
<dbReference type="AlphaFoldDB" id="A0A0F7CNU7"/>
<gene>
    <name evidence="2" type="ORF">SXIM_21470</name>
</gene>
<evidence type="ECO:0000313" key="3">
    <source>
        <dbReference type="Proteomes" id="UP000034034"/>
    </source>
</evidence>
<reference evidence="2" key="1">
    <citation type="submission" date="2019-08" db="EMBL/GenBank/DDBJ databases">
        <title>Complete genome sequence of a mangrove-derived Streptomyces xiamenensis.</title>
        <authorList>
            <person name="Xu J."/>
        </authorList>
    </citation>
    <scope>NUCLEOTIDE SEQUENCE</scope>
    <source>
        <strain evidence="2">318</strain>
    </source>
</reference>
<keyword evidence="3" id="KW-1185">Reference proteome</keyword>
<feature type="region of interest" description="Disordered" evidence="1">
    <location>
        <begin position="35"/>
        <end position="62"/>
    </location>
</feature>